<keyword evidence="2" id="KW-0560">Oxidoreductase</keyword>
<evidence type="ECO:0000259" key="1">
    <source>
        <dbReference type="Pfam" id="PF00248"/>
    </source>
</evidence>
<comment type="caution">
    <text evidence="2">The sequence shown here is derived from an EMBL/GenBank/DDBJ whole genome shotgun (WGS) entry which is preliminary data.</text>
</comment>
<dbReference type="InterPro" id="IPR036812">
    <property type="entry name" value="NAD(P)_OxRdtase_dom_sf"/>
</dbReference>
<dbReference type="GO" id="GO:0010349">
    <property type="term" value="F:L-galactose dehydrogenase activity"/>
    <property type="evidence" value="ECO:0007669"/>
    <property type="project" value="UniProtKB-EC"/>
</dbReference>
<gene>
    <name evidence="2" type="ORF">FHS88_003633</name>
</gene>
<keyword evidence="3" id="KW-1185">Reference proteome</keyword>
<dbReference type="PANTHER" id="PTHR43312">
    <property type="entry name" value="D-THREO-ALDOSE 1-DEHYDROGENASE"/>
    <property type="match status" value="1"/>
</dbReference>
<protein>
    <submittedName>
        <fullName evidence="2">L-galactose dehydrogenase/L-glyceraldehyde 3-phosphate reductase</fullName>
        <ecNumber evidence="2">1.1.1.-</ecNumber>
        <ecNumber evidence="2">1.1.1.316</ecNumber>
    </submittedName>
</protein>
<dbReference type="InterPro" id="IPR023210">
    <property type="entry name" value="NADP_OxRdtase_dom"/>
</dbReference>
<name>A0A840XUA9_9PROT</name>
<dbReference type="RefSeq" id="WP_184486864.1">
    <property type="nucleotide sequence ID" value="NZ_JAAEDJ010000025.1"/>
</dbReference>
<evidence type="ECO:0000313" key="2">
    <source>
        <dbReference type="EMBL" id="MBB5691476.1"/>
    </source>
</evidence>
<dbReference type="PROSITE" id="PS51257">
    <property type="entry name" value="PROKAR_LIPOPROTEIN"/>
    <property type="match status" value="1"/>
</dbReference>
<dbReference type="SUPFAM" id="SSF51430">
    <property type="entry name" value="NAD(P)-linked oxidoreductase"/>
    <property type="match status" value="1"/>
</dbReference>
<evidence type="ECO:0000313" key="3">
    <source>
        <dbReference type="Proteomes" id="UP000562254"/>
    </source>
</evidence>
<dbReference type="EC" id="1.1.1.-" evidence="2"/>
<dbReference type="EMBL" id="JACIJE010000012">
    <property type="protein sequence ID" value="MBB5691476.1"/>
    <property type="molecule type" value="Genomic_DNA"/>
</dbReference>
<sequence length="325" mass="33335">MERRRLGRSGIMVSVLGYGCGAIGGLMVRGTQAEQERAIARAIEAGVTYFDTAAAYGDGASERNLGRALKALRAEATIGTKVRIRGEQRTGIAGAIAASVEASLARLGREAVDILHLHEPITLAGEAPAFTPERILDEAVPALHRLRQQGKARFVGITGLGDAPALRRVLEEADFASAQMPYNLLNPSGIAPLPPGSGMPDLGGCIRHAAAADVGVMAIRVLAGGALSGSEARGPLGVPQVAPIASGASYAADVAAARRFLPLIEAGYAADLVELALRFAAMPAEIATVLVGTGSVEEFDHAAAAIAKGPLPAEALAMIETLRGS</sequence>
<dbReference type="Gene3D" id="3.20.20.100">
    <property type="entry name" value="NADP-dependent oxidoreductase domain"/>
    <property type="match status" value="1"/>
</dbReference>
<dbReference type="EC" id="1.1.1.316" evidence="2"/>
<accession>A0A840XUA9</accession>
<proteinExistence type="predicted"/>
<dbReference type="AlphaFoldDB" id="A0A840XUA9"/>
<dbReference type="InterPro" id="IPR053135">
    <property type="entry name" value="AKR2_Oxidoreductase"/>
</dbReference>
<organism evidence="2 3">
    <name type="scientific">Neoroseomonas alkaliterrae</name>
    <dbReference type="NCBI Taxonomy" id="1452450"/>
    <lineage>
        <taxon>Bacteria</taxon>
        <taxon>Pseudomonadati</taxon>
        <taxon>Pseudomonadota</taxon>
        <taxon>Alphaproteobacteria</taxon>
        <taxon>Acetobacterales</taxon>
        <taxon>Acetobacteraceae</taxon>
        <taxon>Neoroseomonas</taxon>
    </lineage>
</organism>
<dbReference type="Proteomes" id="UP000562254">
    <property type="component" value="Unassembled WGS sequence"/>
</dbReference>
<dbReference type="Pfam" id="PF00248">
    <property type="entry name" value="Aldo_ket_red"/>
    <property type="match status" value="1"/>
</dbReference>
<reference evidence="2 3" key="1">
    <citation type="submission" date="2020-08" db="EMBL/GenBank/DDBJ databases">
        <title>Genomic Encyclopedia of Type Strains, Phase IV (KMG-IV): sequencing the most valuable type-strain genomes for metagenomic binning, comparative biology and taxonomic classification.</title>
        <authorList>
            <person name="Goeker M."/>
        </authorList>
    </citation>
    <scope>NUCLEOTIDE SEQUENCE [LARGE SCALE GENOMIC DNA]</scope>
    <source>
        <strain evidence="2 3">DSM 25895</strain>
    </source>
</reference>
<feature type="domain" description="NADP-dependent oxidoreductase" evidence="1">
    <location>
        <begin position="16"/>
        <end position="321"/>
    </location>
</feature>
<dbReference type="PANTHER" id="PTHR43312:SF1">
    <property type="entry name" value="NADP-DEPENDENT OXIDOREDUCTASE DOMAIN-CONTAINING PROTEIN"/>
    <property type="match status" value="1"/>
</dbReference>